<protein>
    <submittedName>
        <fullName evidence="3">Uncharacterized protein</fullName>
    </submittedName>
</protein>
<sequence>MERDVESNEDEHEAELIRLQVSSTSAIESTPTESDARRRIRPLPNALAHLHPSQDTAQYDRTKLDAFHSIAHCLALFDIWTFQTLFKPNVTIGRFISDKEETNEFKDHLVLGLAGLADAIGMAAFEAPFGTSPKFIACLNSFSDNQMVSYVRQTKTSGYYSELMQTWTAQYQFSKSNRTYVETTTTAELPAEFFLYSDWLAFVTSAVGIYRSKLRAIVRKCRALRNCIASAHDNGSLSASDMLVLKEKMEALDENFADVCAEIGEPAVHLIKPSALRWWEPEQQPEKTVMDEPTPATTFAAQNTTEPPNLALASTLLFIVPATCLLSCIPTAIAWIHTAPGPAPRPTLDPNFYQLLSSSALQLLSLLTLVWPLMFHAELARMSWVWTWVLAGTSACSTIAAVFFYVWLSMAWSWVLSFAGSVAQALVVLQVVRWI</sequence>
<keyword evidence="2" id="KW-1133">Transmembrane helix</keyword>
<dbReference type="Proteomes" id="UP000799750">
    <property type="component" value="Unassembled WGS sequence"/>
</dbReference>
<dbReference type="AlphaFoldDB" id="A0A6A6R1F4"/>
<organism evidence="3 4">
    <name type="scientific">Lophium mytilinum</name>
    <dbReference type="NCBI Taxonomy" id="390894"/>
    <lineage>
        <taxon>Eukaryota</taxon>
        <taxon>Fungi</taxon>
        <taxon>Dikarya</taxon>
        <taxon>Ascomycota</taxon>
        <taxon>Pezizomycotina</taxon>
        <taxon>Dothideomycetes</taxon>
        <taxon>Pleosporomycetidae</taxon>
        <taxon>Mytilinidiales</taxon>
        <taxon>Mytilinidiaceae</taxon>
        <taxon>Lophium</taxon>
    </lineage>
</organism>
<feature type="region of interest" description="Disordered" evidence="1">
    <location>
        <begin position="1"/>
        <end position="38"/>
    </location>
</feature>
<dbReference type="OrthoDB" id="3799653at2759"/>
<feature type="transmembrane region" description="Helical" evidence="2">
    <location>
        <begin position="385"/>
        <end position="408"/>
    </location>
</feature>
<name>A0A6A6R1F4_9PEZI</name>
<keyword evidence="2" id="KW-0472">Membrane</keyword>
<gene>
    <name evidence="3" type="ORF">BU16DRAFT_526278</name>
</gene>
<proteinExistence type="predicted"/>
<keyword evidence="2" id="KW-0812">Transmembrane</keyword>
<evidence type="ECO:0000313" key="3">
    <source>
        <dbReference type="EMBL" id="KAF2497257.1"/>
    </source>
</evidence>
<feature type="transmembrane region" description="Helical" evidence="2">
    <location>
        <begin position="316"/>
        <end position="337"/>
    </location>
</feature>
<keyword evidence="4" id="KW-1185">Reference proteome</keyword>
<accession>A0A6A6R1F4</accession>
<reference evidence="3" key="1">
    <citation type="journal article" date="2020" name="Stud. Mycol.">
        <title>101 Dothideomycetes genomes: a test case for predicting lifestyles and emergence of pathogens.</title>
        <authorList>
            <person name="Haridas S."/>
            <person name="Albert R."/>
            <person name="Binder M."/>
            <person name="Bloem J."/>
            <person name="Labutti K."/>
            <person name="Salamov A."/>
            <person name="Andreopoulos B."/>
            <person name="Baker S."/>
            <person name="Barry K."/>
            <person name="Bills G."/>
            <person name="Bluhm B."/>
            <person name="Cannon C."/>
            <person name="Castanera R."/>
            <person name="Culley D."/>
            <person name="Daum C."/>
            <person name="Ezra D."/>
            <person name="Gonzalez J."/>
            <person name="Henrissat B."/>
            <person name="Kuo A."/>
            <person name="Liang C."/>
            <person name="Lipzen A."/>
            <person name="Lutzoni F."/>
            <person name="Magnuson J."/>
            <person name="Mondo S."/>
            <person name="Nolan M."/>
            <person name="Ohm R."/>
            <person name="Pangilinan J."/>
            <person name="Park H.-J."/>
            <person name="Ramirez L."/>
            <person name="Alfaro M."/>
            <person name="Sun H."/>
            <person name="Tritt A."/>
            <person name="Yoshinaga Y."/>
            <person name="Zwiers L.-H."/>
            <person name="Turgeon B."/>
            <person name="Goodwin S."/>
            <person name="Spatafora J."/>
            <person name="Crous P."/>
            <person name="Grigoriev I."/>
        </authorList>
    </citation>
    <scope>NUCLEOTIDE SEQUENCE</scope>
    <source>
        <strain evidence="3">CBS 269.34</strain>
    </source>
</reference>
<dbReference type="EMBL" id="MU004187">
    <property type="protein sequence ID" value="KAF2497257.1"/>
    <property type="molecule type" value="Genomic_DNA"/>
</dbReference>
<feature type="compositionally biased region" description="Polar residues" evidence="1">
    <location>
        <begin position="20"/>
        <end position="33"/>
    </location>
</feature>
<evidence type="ECO:0000313" key="4">
    <source>
        <dbReference type="Proteomes" id="UP000799750"/>
    </source>
</evidence>
<feature type="transmembrane region" description="Helical" evidence="2">
    <location>
        <begin position="352"/>
        <end position="373"/>
    </location>
</feature>
<evidence type="ECO:0000256" key="1">
    <source>
        <dbReference type="SAM" id="MobiDB-lite"/>
    </source>
</evidence>
<evidence type="ECO:0000256" key="2">
    <source>
        <dbReference type="SAM" id="Phobius"/>
    </source>
</evidence>
<feature type="transmembrane region" description="Helical" evidence="2">
    <location>
        <begin position="414"/>
        <end position="432"/>
    </location>
</feature>